<name>A0A225VEP8_9STRA</name>
<evidence type="ECO:0000313" key="1">
    <source>
        <dbReference type="EMBL" id="OWZ03348.1"/>
    </source>
</evidence>
<proteinExistence type="predicted"/>
<dbReference type="EMBL" id="NBNE01005575">
    <property type="protein sequence ID" value="OWZ03348.1"/>
    <property type="molecule type" value="Genomic_DNA"/>
</dbReference>
<organism evidence="1 2">
    <name type="scientific">Phytophthora megakarya</name>
    <dbReference type="NCBI Taxonomy" id="4795"/>
    <lineage>
        <taxon>Eukaryota</taxon>
        <taxon>Sar</taxon>
        <taxon>Stramenopiles</taxon>
        <taxon>Oomycota</taxon>
        <taxon>Peronosporomycetes</taxon>
        <taxon>Peronosporales</taxon>
        <taxon>Peronosporaceae</taxon>
        <taxon>Phytophthora</taxon>
    </lineage>
</organism>
<dbReference type="Proteomes" id="UP000198211">
    <property type="component" value="Unassembled WGS sequence"/>
</dbReference>
<gene>
    <name evidence="1" type="ORF">PHMEG_00024938</name>
</gene>
<dbReference type="AlphaFoldDB" id="A0A225VEP8"/>
<keyword evidence="2" id="KW-1185">Reference proteome</keyword>
<dbReference type="OrthoDB" id="129583at2759"/>
<comment type="caution">
    <text evidence="1">The sequence shown here is derived from an EMBL/GenBank/DDBJ whole genome shotgun (WGS) entry which is preliminary data.</text>
</comment>
<protein>
    <submittedName>
        <fullName evidence="1">Uncharacterized protein</fullName>
    </submittedName>
</protein>
<sequence length="238" mass="27271">MPEETVAFWGTFSWAENPWIPETSAPVLTKAKYSHVLQTSIRDLTITRRMASSFPVQIHRPNQAGHTTAKLERWILVILLCSPRVAIGERVGQAPPIQLRLPPDCLKTTIWEKTAAATMEGFSTDWSLHIQLRQRVDWIVWDEVREDTGDVHDSNHTPPLRGLVFEANPLLHGVPWAVEKPRLNRHILLHLKKQIKKWCLGNVTKVATPILDKWFKARNQDSWVCGLQSQNSTRIMES</sequence>
<reference evidence="2" key="1">
    <citation type="submission" date="2017-03" db="EMBL/GenBank/DDBJ databases">
        <title>Phytopthora megakarya and P. palmivora, two closely related causual agents of cacao black pod achieved similar genome size and gene model numbers by different mechanisms.</title>
        <authorList>
            <person name="Ali S."/>
            <person name="Shao J."/>
            <person name="Larry D.J."/>
            <person name="Kronmiller B."/>
            <person name="Shen D."/>
            <person name="Strem M.D."/>
            <person name="Melnick R.L."/>
            <person name="Guiltinan M.J."/>
            <person name="Tyler B.M."/>
            <person name="Meinhardt L.W."/>
            <person name="Bailey B.A."/>
        </authorList>
    </citation>
    <scope>NUCLEOTIDE SEQUENCE [LARGE SCALE GENOMIC DNA]</scope>
    <source>
        <strain evidence="2">zdho120</strain>
    </source>
</reference>
<evidence type="ECO:0000313" key="2">
    <source>
        <dbReference type="Proteomes" id="UP000198211"/>
    </source>
</evidence>
<accession>A0A225VEP8</accession>